<dbReference type="GO" id="GO:0004146">
    <property type="term" value="F:dihydrofolate reductase activity"/>
    <property type="evidence" value="ECO:0007669"/>
    <property type="project" value="UniProtKB-EC"/>
</dbReference>
<evidence type="ECO:0000256" key="2">
    <source>
        <dbReference type="ARBA" id="ARBA00012856"/>
    </source>
</evidence>
<keyword evidence="4" id="KW-0554">One-carbon metabolism</keyword>
<evidence type="ECO:0000313" key="9">
    <source>
        <dbReference type="Proteomes" id="UP000612746"/>
    </source>
</evidence>
<dbReference type="OrthoDB" id="414698at2759"/>
<evidence type="ECO:0000313" key="8">
    <source>
        <dbReference type="EMBL" id="KAG2187302.1"/>
    </source>
</evidence>
<accession>A0A8H7Q772</accession>
<reference evidence="8" key="1">
    <citation type="submission" date="2020-12" db="EMBL/GenBank/DDBJ databases">
        <title>Metabolic potential, ecology and presence of endohyphal bacteria is reflected in genomic diversity of Mucoromycotina.</title>
        <authorList>
            <person name="Muszewska A."/>
            <person name="Okrasinska A."/>
            <person name="Steczkiewicz K."/>
            <person name="Drgas O."/>
            <person name="Orlowska M."/>
            <person name="Perlinska-Lenart U."/>
            <person name="Aleksandrzak-Piekarczyk T."/>
            <person name="Szatraj K."/>
            <person name="Zielenkiewicz U."/>
            <person name="Pilsyk S."/>
            <person name="Malc E."/>
            <person name="Mieczkowski P."/>
            <person name="Kruszewska J.S."/>
            <person name="Biernat P."/>
            <person name="Pawlowska J."/>
        </authorList>
    </citation>
    <scope>NUCLEOTIDE SEQUENCE</scope>
    <source>
        <strain evidence="8">WA0000051536</strain>
    </source>
</reference>
<dbReference type="GO" id="GO:0050661">
    <property type="term" value="F:NADP binding"/>
    <property type="evidence" value="ECO:0007669"/>
    <property type="project" value="InterPro"/>
</dbReference>
<dbReference type="PRINTS" id="PR00070">
    <property type="entry name" value="DHFR"/>
</dbReference>
<dbReference type="GO" id="GO:0046654">
    <property type="term" value="P:tetrahydrofolate biosynthetic process"/>
    <property type="evidence" value="ECO:0007669"/>
    <property type="project" value="InterPro"/>
</dbReference>
<evidence type="ECO:0000256" key="3">
    <source>
        <dbReference type="ARBA" id="ARBA00018886"/>
    </source>
</evidence>
<gene>
    <name evidence="8" type="ORF">INT44_004987</name>
</gene>
<proteinExistence type="predicted"/>
<dbReference type="InterPro" id="IPR024072">
    <property type="entry name" value="DHFR-like_dom_sf"/>
</dbReference>
<dbReference type="PROSITE" id="PS51330">
    <property type="entry name" value="DHFR_2"/>
    <property type="match status" value="1"/>
</dbReference>
<sequence>MTITGDSEPNLIVVAAILGPNRGIGLNNDLPWPSIPADLAWLQRITTKLPSDAHPSHKMNAVLLGRVTWQSVPVKEMHLPERHNVVISRQRTFPVHNNDGSSCISLATSFKEALSVVEGNHPRVFVLGGSMIYHEAITMEKCTHLLLTVIHAEIQCDSFFPEIDETVFRRAEHHELETFAEEDVPIGRQEWQGLEYEFVMYVRR</sequence>
<organism evidence="8 9">
    <name type="scientific">Umbelopsis vinacea</name>
    <dbReference type="NCBI Taxonomy" id="44442"/>
    <lineage>
        <taxon>Eukaryota</taxon>
        <taxon>Fungi</taxon>
        <taxon>Fungi incertae sedis</taxon>
        <taxon>Mucoromycota</taxon>
        <taxon>Mucoromycotina</taxon>
        <taxon>Umbelopsidomycetes</taxon>
        <taxon>Umbelopsidales</taxon>
        <taxon>Umbelopsidaceae</taxon>
        <taxon>Umbelopsis</taxon>
    </lineage>
</organism>
<dbReference type="InterPro" id="IPR012259">
    <property type="entry name" value="DHFR"/>
</dbReference>
<dbReference type="PANTHER" id="PTHR48069:SF3">
    <property type="entry name" value="DIHYDROFOLATE REDUCTASE"/>
    <property type="match status" value="1"/>
</dbReference>
<keyword evidence="6" id="KW-0560">Oxidoreductase</keyword>
<evidence type="ECO:0000256" key="4">
    <source>
        <dbReference type="ARBA" id="ARBA00022563"/>
    </source>
</evidence>
<evidence type="ECO:0000259" key="7">
    <source>
        <dbReference type="PROSITE" id="PS51330"/>
    </source>
</evidence>
<feature type="domain" description="DHFR" evidence="7">
    <location>
        <begin position="10"/>
        <end position="203"/>
    </location>
</feature>
<comment type="pathway">
    <text evidence="1">Cofactor biosynthesis; tetrahydrofolate biosynthesis; 5,6,7,8-tetrahydrofolate from 7,8-dihydrofolate: step 1/1.</text>
</comment>
<dbReference type="CDD" id="cd00209">
    <property type="entry name" value="DHFR"/>
    <property type="match status" value="1"/>
</dbReference>
<dbReference type="EMBL" id="JAEPRA010000003">
    <property type="protein sequence ID" value="KAG2187302.1"/>
    <property type="molecule type" value="Genomic_DNA"/>
</dbReference>
<dbReference type="AlphaFoldDB" id="A0A8H7Q772"/>
<dbReference type="EC" id="1.5.1.3" evidence="2"/>
<keyword evidence="5" id="KW-0521">NADP</keyword>
<dbReference type="InterPro" id="IPR001796">
    <property type="entry name" value="DHFR_dom"/>
</dbReference>
<dbReference type="Gene3D" id="3.40.430.10">
    <property type="entry name" value="Dihydrofolate Reductase, subunit A"/>
    <property type="match status" value="1"/>
</dbReference>
<dbReference type="SUPFAM" id="SSF53597">
    <property type="entry name" value="Dihydrofolate reductase-like"/>
    <property type="match status" value="1"/>
</dbReference>
<evidence type="ECO:0000256" key="6">
    <source>
        <dbReference type="ARBA" id="ARBA00023002"/>
    </source>
</evidence>
<comment type="caution">
    <text evidence="8">The sequence shown here is derived from an EMBL/GenBank/DDBJ whole genome shotgun (WGS) entry which is preliminary data.</text>
</comment>
<dbReference type="Pfam" id="PF00186">
    <property type="entry name" value="DHFR_1"/>
    <property type="match status" value="1"/>
</dbReference>
<name>A0A8H7Q772_9FUNG</name>
<dbReference type="GO" id="GO:0046452">
    <property type="term" value="P:dihydrofolate metabolic process"/>
    <property type="evidence" value="ECO:0007669"/>
    <property type="project" value="TreeGrafter"/>
</dbReference>
<dbReference type="GO" id="GO:0046655">
    <property type="term" value="P:folic acid metabolic process"/>
    <property type="evidence" value="ECO:0007669"/>
    <property type="project" value="TreeGrafter"/>
</dbReference>
<dbReference type="GO" id="GO:0005739">
    <property type="term" value="C:mitochondrion"/>
    <property type="evidence" value="ECO:0007669"/>
    <property type="project" value="TreeGrafter"/>
</dbReference>
<dbReference type="Proteomes" id="UP000612746">
    <property type="component" value="Unassembled WGS sequence"/>
</dbReference>
<protein>
    <recommendedName>
        <fullName evidence="3">Dihydrofolate reductase</fullName>
        <ecNumber evidence="2">1.5.1.3</ecNumber>
    </recommendedName>
</protein>
<keyword evidence="9" id="KW-1185">Reference proteome</keyword>
<dbReference type="GO" id="GO:0006730">
    <property type="term" value="P:one-carbon metabolic process"/>
    <property type="evidence" value="ECO:0007669"/>
    <property type="project" value="UniProtKB-KW"/>
</dbReference>
<evidence type="ECO:0000256" key="1">
    <source>
        <dbReference type="ARBA" id="ARBA00004903"/>
    </source>
</evidence>
<evidence type="ECO:0000256" key="5">
    <source>
        <dbReference type="ARBA" id="ARBA00022857"/>
    </source>
</evidence>
<dbReference type="PANTHER" id="PTHR48069">
    <property type="entry name" value="DIHYDROFOLATE REDUCTASE"/>
    <property type="match status" value="1"/>
</dbReference>